<dbReference type="Proteomes" id="UP000307943">
    <property type="component" value="Unassembled WGS sequence"/>
</dbReference>
<dbReference type="Gene3D" id="3.30.420.100">
    <property type="match status" value="1"/>
</dbReference>
<name>A0A5C4SZK6_9BACL</name>
<evidence type="ECO:0000313" key="9">
    <source>
        <dbReference type="EMBL" id="TNJ62194.1"/>
    </source>
</evidence>
<dbReference type="RefSeq" id="WP_139606341.1">
    <property type="nucleotide sequence ID" value="NZ_VDCQ01000064.1"/>
</dbReference>
<dbReference type="InterPro" id="IPR057268">
    <property type="entry name" value="Ribosomal_L18"/>
</dbReference>
<dbReference type="PANTHER" id="PTHR12899:SF3">
    <property type="entry name" value="LARGE RIBOSOMAL SUBUNIT PROTEIN UL18M"/>
    <property type="match status" value="1"/>
</dbReference>
<dbReference type="EMBL" id="VDCQ01000064">
    <property type="protein sequence ID" value="TNJ62194.1"/>
    <property type="molecule type" value="Genomic_DNA"/>
</dbReference>
<keyword evidence="3 7" id="KW-0694">RNA-binding</keyword>
<evidence type="ECO:0000313" key="10">
    <source>
        <dbReference type="Proteomes" id="UP000307943"/>
    </source>
</evidence>
<evidence type="ECO:0000256" key="8">
    <source>
        <dbReference type="SAM" id="MobiDB-lite"/>
    </source>
</evidence>
<feature type="region of interest" description="Disordered" evidence="8">
    <location>
        <begin position="1"/>
        <end position="22"/>
    </location>
</feature>
<feature type="compositionally biased region" description="Basic residues" evidence="8">
    <location>
        <begin position="10"/>
        <end position="20"/>
    </location>
</feature>
<evidence type="ECO:0000256" key="4">
    <source>
        <dbReference type="ARBA" id="ARBA00022980"/>
    </source>
</evidence>
<comment type="function">
    <text evidence="7">This is one of the proteins that bind and probably mediate the attachment of the 5S RNA into the large ribosomal subunit, where it forms part of the central protuberance.</text>
</comment>
<dbReference type="InterPro" id="IPR005484">
    <property type="entry name" value="Ribosomal_uL18_bac/plant/anim"/>
</dbReference>
<evidence type="ECO:0000256" key="6">
    <source>
        <dbReference type="ARBA" id="ARBA00035197"/>
    </source>
</evidence>
<dbReference type="InterPro" id="IPR004389">
    <property type="entry name" value="Ribosomal_uL18_bac-type"/>
</dbReference>
<dbReference type="GO" id="GO:0006412">
    <property type="term" value="P:translation"/>
    <property type="evidence" value="ECO:0007669"/>
    <property type="project" value="UniProtKB-UniRule"/>
</dbReference>
<gene>
    <name evidence="7" type="primary">rplR</name>
    <name evidence="9" type="ORF">FE784_32065</name>
</gene>
<dbReference type="GO" id="GO:0022625">
    <property type="term" value="C:cytosolic large ribosomal subunit"/>
    <property type="evidence" value="ECO:0007669"/>
    <property type="project" value="TreeGrafter"/>
</dbReference>
<dbReference type="CDD" id="cd00432">
    <property type="entry name" value="Ribosomal_L18_L5e"/>
    <property type="match status" value="1"/>
</dbReference>
<proteinExistence type="inferred from homology"/>
<dbReference type="GO" id="GO:0003735">
    <property type="term" value="F:structural constituent of ribosome"/>
    <property type="evidence" value="ECO:0007669"/>
    <property type="project" value="InterPro"/>
</dbReference>
<keyword evidence="4 7" id="KW-0689">Ribosomal protein</keyword>
<keyword evidence="10" id="KW-1185">Reference proteome</keyword>
<dbReference type="PANTHER" id="PTHR12899">
    <property type="entry name" value="39S RIBOSOMAL PROTEIN L18, MITOCHONDRIAL"/>
    <property type="match status" value="1"/>
</dbReference>
<dbReference type="FunFam" id="3.30.420.100:FF:000001">
    <property type="entry name" value="50S ribosomal protein L18"/>
    <property type="match status" value="1"/>
</dbReference>
<reference evidence="9 10" key="1">
    <citation type="submission" date="2019-05" db="EMBL/GenBank/DDBJ databases">
        <title>We sequenced the genome of Paenibacillus hemerocallicola KCTC 33185 for further insight into its adaptation and study the phylogeny of Paenibacillus.</title>
        <authorList>
            <person name="Narsing Rao M.P."/>
        </authorList>
    </citation>
    <scope>NUCLEOTIDE SEQUENCE [LARGE SCALE GENOMIC DNA]</scope>
    <source>
        <strain evidence="9 10">KCTC 33185</strain>
    </source>
</reference>
<evidence type="ECO:0000256" key="7">
    <source>
        <dbReference type="HAMAP-Rule" id="MF_01337"/>
    </source>
</evidence>
<accession>A0A5C4SZK6</accession>
<dbReference type="Pfam" id="PF00861">
    <property type="entry name" value="Ribosomal_L18p"/>
    <property type="match status" value="1"/>
</dbReference>
<keyword evidence="2 7" id="KW-0699">rRNA-binding</keyword>
<protein>
    <recommendedName>
        <fullName evidence="6 7">Large ribosomal subunit protein uL18</fullName>
    </recommendedName>
</protein>
<dbReference type="GO" id="GO:0008097">
    <property type="term" value="F:5S rRNA binding"/>
    <property type="evidence" value="ECO:0007669"/>
    <property type="project" value="TreeGrafter"/>
</dbReference>
<dbReference type="OrthoDB" id="9810939at2"/>
<dbReference type="HAMAP" id="MF_01337_B">
    <property type="entry name" value="Ribosomal_uL18_B"/>
    <property type="match status" value="1"/>
</dbReference>
<keyword evidence="5 7" id="KW-0687">Ribonucleoprotein</keyword>
<evidence type="ECO:0000256" key="5">
    <source>
        <dbReference type="ARBA" id="ARBA00023274"/>
    </source>
</evidence>
<dbReference type="SUPFAM" id="SSF53137">
    <property type="entry name" value="Translational machinery components"/>
    <property type="match status" value="1"/>
</dbReference>
<comment type="similarity">
    <text evidence="1 7">Belongs to the universal ribosomal protein uL18 family.</text>
</comment>
<evidence type="ECO:0000256" key="3">
    <source>
        <dbReference type="ARBA" id="ARBA00022884"/>
    </source>
</evidence>
<comment type="subunit">
    <text evidence="7">Part of the 50S ribosomal subunit; part of the 5S rRNA/L5/L18/L25 subcomplex. Contacts the 5S and 23S rRNAs.</text>
</comment>
<dbReference type="NCBIfam" id="TIGR00060">
    <property type="entry name" value="L18_bact"/>
    <property type="match status" value="1"/>
</dbReference>
<evidence type="ECO:0000256" key="1">
    <source>
        <dbReference type="ARBA" id="ARBA00007116"/>
    </source>
</evidence>
<evidence type="ECO:0000256" key="2">
    <source>
        <dbReference type="ARBA" id="ARBA00022730"/>
    </source>
</evidence>
<dbReference type="AlphaFoldDB" id="A0A5C4SZK6"/>
<organism evidence="9 10">
    <name type="scientific">Paenibacillus hemerocallicola</name>
    <dbReference type="NCBI Taxonomy" id="1172614"/>
    <lineage>
        <taxon>Bacteria</taxon>
        <taxon>Bacillati</taxon>
        <taxon>Bacillota</taxon>
        <taxon>Bacilli</taxon>
        <taxon>Bacillales</taxon>
        <taxon>Paenibacillaceae</taxon>
        <taxon>Paenibacillus</taxon>
    </lineage>
</organism>
<sequence>MITKGDKNKARQKRHLRVRKKIEGTQARPRLNIFRSSKHMYAQLIDDVNGVTIAAASTQDKELKGQFENGGNTEAAQKVGALVAQRAKEKGINQVVFDRGGYLYHGRVQALADAAREAGLEF</sequence>
<comment type="caution">
    <text evidence="9">The sequence shown here is derived from an EMBL/GenBank/DDBJ whole genome shotgun (WGS) entry which is preliminary data.</text>
</comment>